<gene>
    <name evidence="7" type="ORF">ABC977_07310</name>
</gene>
<proteinExistence type="predicted"/>
<dbReference type="InterPro" id="IPR009056">
    <property type="entry name" value="Cyt_c-like_dom"/>
</dbReference>
<dbReference type="SUPFAM" id="SSF46626">
    <property type="entry name" value="Cytochrome c"/>
    <property type="match status" value="1"/>
</dbReference>
<evidence type="ECO:0000256" key="1">
    <source>
        <dbReference type="ARBA" id="ARBA00022617"/>
    </source>
</evidence>
<keyword evidence="5" id="KW-0732">Signal</keyword>
<accession>A0ABV4BFC2</accession>
<reference evidence="7 8" key="1">
    <citation type="submission" date="2024-05" db="EMBL/GenBank/DDBJ databases">
        <title>Genome Sequence and Characterization of the New Strain Purple Sulfur Bacterium of Genus Thioalkalicoccus.</title>
        <authorList>
            <person name="Bryantseva I.A."/>
            <person name="Kyndt J.A."/>
            <person name="Imhoff J.F."/>
        </authorList>
    </citation>
    <scope>NUCLEOTIDE SEQUENCE [LARGE SCALE GENOMIC DNA]</scope>
    <source>
        <strain evidence="7 8">Um2</strain>
    </source>
</reference>
<protein>
    <submittedName>
        <fullName evidence="7">DUF1924 domain-containing protein</fullName>
    </submittedName>
</protein>
<dbReference type="EMBL" id="JBDKXB010000007">
    <property type="protein sequence ID" value="MEY6432218.1"/>
    <property type="molecule type" value="Genomic_DNA"/>
</dbReference>
<evidence type="ECO:0000256" key="3">
    <source>
        <dbReference type="ARBA" id="ARBA00023004"/>
    </source>
</evidence>
<sequence>MTNRSRLASALVTTGLLTWSAWLMAGDPAAGAAAWVKEYPQADGSPARSCVSCHGRELTRPGSQVNTGKVIKPLAPSVEPARLTDPAKIEKWLLRNCRWTLGRECTADEKDDFISYIRTQ</sequence>
<feature type="domain" description="Cytochrome c" evidence="6">
    <location>
        <begin position="26"/>
        <end position="120"/>
    </location>
</feature>
<feature type="signal peptide" evidence="5">
    <location>
        <begin position="1"/>
        <end position="25"/>
    </location>
</feature>
<keyword evidence="8" id="KW-1185">Reference proteome</keyword>
<evidence type="ECO:0000313" key="7">
    <source>
        <dbReference type="EMBL" id="MEY6432218.1"/>
    </source>
</evidence>
<evidence type="ECO:0000256" key="4">
    <source>
        <dbReference type="PROSITE-ProRule" id="PRU00433"/>
    </source>
</evidence>
<dbReference type="RefSeq" id="WP_369666608.1">
    <property type="nucleotide sequence ID" value="NZ_JBDKXB010000007.1"/>
</dbReference>
<dbReference type="PROSITE" id="PS51007">
    <property type="entry name" value="CYTC"/>
    <property type="match status" value="1"/>
</dbReference>
<dbReference type="Proteomes" id="UP001564408">
    <property type="component" value="Unassembled WGS sequence"/>
</dbReference>
<organism evidence="7 8">
    <name type="scientific">Thioalkalicoccus limnaeus</name>
    <dbReference type="NCBI Taxonomy" id="120681"/>
    <lineage>
        <taxon>Bacteria</taxon>
        <taxon>Pseudomonadati</taxon>
        <taxon>Pseudomonadota</taxon>
        <taxon>Gammaproteobacteria</taxon>
        <taxon>Chromatiales</taxon>
        <taxon>Chromatiaceae</taxon>
        <taxon>Thioalkalicoccus</taxon>
    </lineage>
</organism>
<comment type="caution">
    <text evidence="7">The sequence shown here is derived from an EMBL/GenBank/DDBJ whole genome shotgun (WGS) entry which is preliminary data.</text>
</comment>
<evidence type="ECO:0000256" key="5">
    <source>
        <dbReference type="SAM" id="SignalP"/>
    </source>
</evidence>
<dbReference type="Pfam" id="PF09086">
    <property type="entry name" value="DUF1924"/>
    <property type="match status" value="1"/>
</dbReference>
<dbReference type="Gene3D" id="1.10.760.10">
    <property type="entry name" value="Cytochrome c-like domain"/>
    <property type="match status" value="1"/>
</dbReference>
<evidence type="ECO:0000313" key="8">
    <source>
        <dbReference type="Proteomes" id="UP001564408"/>
    </source>
</evidence>
<dbReference type="InterPro" id="IPR015170">
    <property type="entry name" value="DUF1924_SHP"/>
</dbReference>
<name>A0ABV4BFC2_9GAMM</name>
<evidence type="ECO:0000259" key="6">
    <source>
        <dbReference type="PROSITE" id="PS51007"/>
    </source>
</evidence>
<dbReference type="InterPro" id="IPR036909">
    <property type="entry name" value="Cyt_c-like_dom_sf"/>
</dbReference>
<feature type="chain" id="PRO_5046593696" evidence="5">
    <location>
        <begin position="26"/>
        <end position="120"/>
    </location>
</feature>
<keyword evidence="1 4" id="KW-0349">Heme</keyword>
<evidence type="ECO:0000256" key="2">
    <source>
        <dbReference type="ARBA" id="ARBA00022723"/>
    </source>
</evidence>
<keyword evidence="2 4" id="KW-0479">Metal-binding</keyword>
<keyword evidence="3 4" id="KW-0408">Iron</keyword>